<dbReference type="OrthoDB" id="9765065at2"/>
<dbReference type="CDD" id="cd16144">
    <property type="entry name" value="ARS_like"/>
    <property type="match status" value="1"/>
</dbReference>
<dbReference type="Gene3D" id="3.30.1120.10">
    <property type="match status" value="1"/>
</dbReference>
<dbReference type="Gene3D" id="3.40.720.10">
    <property type="entry name" value="Alkaline Phosphatase, subunit A"/>
    <property type="match status" value="1"/>
</dbReference>
<evidence type="ECO:0000256" key="6">
    <source>
        <dbReference type="ARBA" id="ARBA00022837"/>
    </source>
</evidence>
<dbReference type="RefSeq" id="WP_073002721.1">
    <property type="nucleotide sequence ID" value="NZ_FQUM01000007.1"/>
</dbReference>
<keyword evidence="5" id="KW-0378">Hydrolase</keyword>
<dbReference type="STRING" id="1484053.SAMN05444274_107108"/>
<dbReference type="PROSITE" id="PS00149">
    <property type="entry name" value="SULFATASE_2"/>
    <property type="match status" value="1"/>
</dbReference>
<evidence type="ECO:0000313" key="8">
    <source>
        <dbReference type="EMBL" id="SHF66570.1"/>
    </source>
</evidence>
<accession>A0A1M5DHX2</accession>
<organism evidence="8 9">
    <name type="scientific">Mariniphaga anaerophila</name>
    <dbReference type="NCBI Taxonomy" id="1484053"/>
    <lineage>
        <taxon>Bacteria</taxon>
        <taxon>Pseudomonadati</taxon>
        <taxon>Bacteroidota</taxon>
        <taxon>Bacteroidia</taxon>
        <taxon>Marinilabiliales</taxon>
        <taxon>Prolixibacteraceae</taxon>
        <taxon>Mariniphaga</taxon>
    </lineage>
</organism>
<evidence type="ECO:0000313" key="9">
    <source>
        <dbReference type="Proteomes" id="UP000184164"/>
    </source>
</evidence>
<gene>
    <name evidence="8" type="ORF">SAMN05444274_107108</name>
</gene>
<evidence type="ECO:0000256" key="2">
    <source>
        <dbReference type="ARBA" id="ARBA00008779"/>
    </source>
</evidence>
<dbReference type="InterPro" id="IPR000917">
    <property type="entry name" value="Sulfatase_N"/>
</dbReference>
<dbReference type="PANTHER" id="PTHR42693">
    <property type="entry name" value="ARYLSULFATASE FAMILY MEMBER"/>
    <property type="match status" value="1"/>
</dbReference>
<evidence type="ECO:0000259" key="7">
    <source>
        <dbReference type="Pfam" id="PF00884"/>
    </source>
</evidence>
<evidence type="ECO:0000256" key="3">
    <source>
        <dbReference type="ARBA" id="ARBA00022723"/>
    </source>
</evidence>
<dbReference type="PANTHER" id="PTHR42693:SF42">
    <property type="entry name" value="ARYLSULFATASE G"/>
    <property type="match status" value="1"/>
</dbReference>
<dbReference type="Proteomes" id="UP000184164">
    <property type="component" value="Unassembled WGS sequence"/>
</dbReference>
<name>A0A1M5DHX2_9BACT</name>
<dbReference type="InterPro" id="IPR050738">
    <property type="entry name" value="Sulfatase"/>
</dbReference>
<dbReference type="SUPFAM" id="SSF53649">
    <property type="entry name" value="Alkaline phosphatase-like"/>
    <property type="match status" value="1"/>
</dbReference>
<comment type="similarity">
    <text evidence="2">Belongs to the sulfatase family.</text>
</comment>
<dbReference type="Pfam" id="PF00884">
    <property type="entry name" value="Sulfatase"/>
    <property type="match status" value="1"/>
</dbReference>
<keyword evidence="9" id="KW-1185">Reference proteome</keyword>
<evidence type="ECO:0000256" key="5">
    <source>
        <dbReference type="ARBA" id="ARBA00022801"/>
    </source>
</evidence>
<keyword evidence="4" id="KW-0732">Signal</keyword>
<feature type="domain" description="Sulfatase N-terminal" evidence="7">
    <location>
        <begin position="26"/>
        <end position="364"/>
    </location>
</feature>
<dbReference type="GO" id="GO:0004065">
    <property type="term" value="F:arylsulfatase activity"/>
    <property type="evidence" value="ECO:0007669"/>
    <property type="project" value="TreeGrafter"/>
</dbReference>
<protein>
    <submittedName>
        <fullName evidence="8">Arylsulfatase A</fullName>
    </submittedName>
</protein>
<dbReference type="InterPro" id="IPR024607">
    <property type="entry name" value="Sulfatase_CS"/>
</dbReference>
<dbReference type="PROSITE" id="PS00523">
    <property type="entry name" value="SULFATASE_1"/>
    <property type="match status" value="1"/>
</dbReference>
<evidence type="ECO:0000256" key="1">
    <source>
        <dbReference type="ARBA" id="ARBA00001913"/>
    </source>
</evidence>
<proteinExistence type="inferred from homology"/>
<dbReference type="InterPro" id="IPR017850">
    <property type="entry name" value="Alkaline_phosphatase_core_sf"/>
</dbReference>
<keyword evidence="3" id="KW-0479">Metal-binding</keyword>
<dbReference type="EMBL" id="FQUM01000007">
    <property type="protein sequence ID" value="SHF66570.1"/>
    <property type="molecule type" value="Genomic_DNA"/>
</dbReference>
<comment type="cofactor">
    <cofactor evidence="1">
        <name>Ca(2+)</name>
        <dbReference type="ChEBI" id="CHEBI:29108"/>
    </cofactor>
</comment>
<keyword evidence="6" id="KW-0106">Calcium</keyword>
<evidence type="ECO:0000256" key="4">
    <source>
        <dbReference type="ARBA" id="ARBA00022729"/>
    </source>
</evidence>
<reference evidence="8 9" key="1">
    <citation type="submission" date="2016-11" db="EMBL/GenBank/DDBJ databases">
        <authorList>
            <person name="Jaros S."/>
            <person name="Januszkiewicz K."/>
            <person name="Wedrychowicz H."/>
        </authorList>
    </citation>
    <scope>NUCLEOTIDE SEQUENCE [LARGE SCALE GENOMIC DNA]</scope>
    <source>
        <strain evidence="8 9">DSM 26910</strain>
    </source>
</reference>
<sequence>MSINRIFLATVLVTLINACTPKDTPPNFVVILVDDLGWADVKCNFPESFYDTPNIDKLATHGVRFTNAYSASPVCSPTRAAIMTGKHPNRVEITDWIPGQDPKNKKLLGPQDRTELALEEITLAEKMKEAGYITFFAGKWHLGDEGFLPENQGFDINIGGHHKGSPPGGYYSPYNNPKLTDGPEGEYLTDRLTDESIRFLKQNKENPFLLFLSFYTVHTPIEASKKFIQNYQKKRETLGLDSIPHKKEGEGWTKLLQEDAAYASMVAAMDENVGRLLNALSEQNLDENTWVIFTSDNGGLSTLFRKNAPTANGPLRAGKGWCYEGGIRVPLIIDGPKISSRGSVSEQPVISMDFFTTILSIAGIQHQQNDGVNLLPVLTGDSNPDRDAIFWHFPHYHGSAWTPGSAIRKGDWKLVLFYEDQRTELFNLAEDPGETNDISKANPEKAKELKTILDKKLKESGAKFPVVNR</sequence>
<dbReference type="AlphaFoldDB" id="A0A1M5DHX2"/>
<dbReference type="GO" id="GO:0046872">
    <property type="term" value="F:metal ion binding"/>
    <property type="evidence" value="ECO:0007669"/>
    <property type="project" value="UniProtKB-KW"/>
</dbReference>